<evidence type="ECO:0000313" key="8">
    <source>
        <dbReference type="Proteomes" id="UP000794436"/>
    </source>
</evidence>
<evidence type="ECO:0000259" key="6">
    <source>
        <dbReference type="PROSITE" id="PS50178"/>
    </source>
</evidence>
<reference evidence="7" key="1">
    <citation type="submission" date="2019-03" db="EMBL/GenBank/DDBJ databases">
        <title>Long read genome sequence of the mycoparasitic Pythium oligandrum ATCC 38472 isolated from sugarbeet rhizosphere.</title>
        <authorList>
            <person name="Gaulin E."/>
        </authorList>
    </citation>
    <scope>NUCLEOTIDE SEQUENCE</scope>
    <source>
        <strain evidence="7">ATCC 38472_TT</strain>
    </source>
</reference>
<feature type="compositionally biased region" description="Low complexity" evidence="5">
    <location>
        <begin position="12"/>
        <end position="35"/>
    </location>
</feature>
<dbReference type="Gene3D" id="3.30.40.10">
    <property type="entry name" value="Zinc/RING finger domain, C3HC4 (zinc finger)"/>
    <property type="match status" value="1"/>
</dbReference>
<feature type="domain" description="FYVE-type" evidence="6">
    <location>
        <begin position="434"/>
        <end position="494"/>
    </location>
</feature>
<dbReference type="InterPro" id="IPR003018">
    <property type="entry name" value="GAF"/>
</dbReference>
<dbReference type="InterPro" id="IPR029016">
    <property type="entry name" value="GAF-like_dom_sf"/>
</dbReference>
<evidence type="ECO:0000313" key="7">
    <source>
        <dbReference type="EMBL" id="TMW59394.1"/>
    </source>
</evidence>
<comment type="caution">
    <text evidence="7">The sequence shown here is derived from an EMBL/GenBank/DDBJ whole genome shotgun (WGS) entry which is preliminary data.</text>
</comment>
<organism evidence="7 8">
    <name type="scientific">Pythium oligandrum</name>
    <name type="common">Mycoparasitic fungus</name>
    <dbReference type="NCBI Taxonomy" id="41045"/>
    <lineage>
        <taxon>Eukaryota</taxon>
        <taxon>Sar</taxon>
        <taxon>Stramenopiles</taxon>
        <taxon>Oomycota</taxon>
        <taxon>Peronosporomycetes</taxon>
        <taxon>Pythiales</taxon>
        <taxon>Pythiaceae</taxon>
        <taxon>Pythium</taxon>
    </lineage>
</organism>
<dbReference type="SUPFAM" id="SSF57903">
    <property type="entry name" value="FYVE/PHD zinc finger"/>
    <property type="match status" value="1"/>
</dbReference>
<keyword evidence="2 4" id="KW-0863">Zinc-finger</keyword>
<dbReference type="InterPro" id="IPR011011">
    <property type="entry name" value="Znf_FYVE_PHD"/>
</dbReference>
<evidence type="ECO:0000256" key="3">
    <source>
        <dbReference type="ARBA" id="ARBA00022833"/>
    </source>
</evidence>
<keyword evidence="8" id="KW-1185">Reference proteome</keyword>
<dbReference type="SUPFAM" id="SSF55781">
    <property type="entry name" value="GAF domain-like"/>
    <property type="match status" value="1"/>
</dbReference>
<dbReference type="InterPro" id="IPR013083">
    <property type="entry name" value="Znf_RING/FYVE/PHD"/>
</dbReference>
<proteinExistence type="predicted"/>
<dbReference type="AlphaFoldDB" id="A0A8K1C9V3"/>
<feature type="region of interest" description="Disordered" evidence="5">
    <location>
        <begin position="239"/>
        <end position="287"/>
    </location>
</feature>
<dbReference type="GO" id="GO:0008270">
    <property type="term" value="F:zinc ion binding"/>
    <property type="evidence" value="ECO:0007669"/>
    <property type="project" value="UniProtKB-KW"/>
</dbReference>
<dbReference type="EMBL" id="SPLM01000109">
    <property type="protein sequence ID" value="TMW59394.1"/>
    <property type="molecule type" value="Genomic_DNA"/>
</dbReference>
<feature type="compositionally biased region" description="Low complexity" evidence="5">
    <location>
        <begin position="243"/>
        <end position="272"/>
    </location>
</feature>
<feature type="region of interest" description="Disordered" evidence="5">
    <location>
        <begin position="1"/>
        <end position="54"/>
    </location>
</feature>
<dbReference type="PROSITE" id="PS50178">
    <property type="entry name" value="ZF_FYVE"/>
    <property type="match status" value="1"/>
</dbReference>
<dbReference type="InterPro" id="IPR000306">
    <property type="entry name" value="Znf_FYVE"/>
</dbReference>
<dbReference type="OrthoDB" id="10018316at2759"/>
<sequence length="922" mass="101603">MRRNAREGAYGDPLAKASAPSSASTPADLTTPASPIAAGPIKTPSKSSGGSEDVTIAPNENYFRFTEQHEAFLMQQARRQASSLVADTLFDLEKWRFHSEVRAMSVAGPAASQASEEGGNSAATMLANSAQRSLEVFELRSDALDRVACLAPKLANDVAQLAPRSYTLIGRTRVRANLDEFMATLSTSRRTMYQGMMATLHDGHMQHSDLFSSFTVDNPQSKEPLEQLAVKYFIVEPTGGDKSSSGRASTKESTSSSTSSSGRRTFSFLRSKSSSEKDDSKSRKSRVPDERIHFCVTEYSTIRKGVVRKSAKSDRVPADNRIGIISYHSVDDPDLLQLCNSVARRTTPREVSQCTSRTLMQYSGIVVYPVECDDGTSELEVLVKISCFDARGLSQAKRTTMLKFITGFRNLAHMLLVMRLRESPYLTAQHWVADGHRKGCFVCQHRFSSLRRRHHCRLCGEVACSKCSAVHQVRLVKDVKVSLRICLPCVRGTPPPAPKPRQLHLGFQPGPNSELRSSDELLKQGPLSPPRFSINSPELEFRAAPSPQEVLMKYGYKAESPTSTATDASSPEEHHYVGRAKSDSVVSAGALSISELHDDIEIEEVVPNRNTWVTPAGLEEFNDPSMMVMPGNFVIDEEGIEEGDECEGSVDGDDAEDLSGIEILKLQERYTNFSSVAGDDDDDDVEIYEEDERLECLAVYGLLEEETARGAIPEDLTLQTIMKEVAHQLDCAVATLGFVDASREMVCAAYSASPLCQVPRGVVAMQYSLTWEIMQRCDRKDKEGSVVVVKDASLDPVLHENPYVQDTPFAHFIVGVPIKSWNGIIIGALIVSDIQPRGGVSSTERMSVQHHAAMVETWLEDRRQQLIADSSNRGGIAMMHDRLADLLYTTYNTNAELQKRGEEMHEKLGSAGNIPAIRDVPY</sequence>
<dbReference type="Pfam" id="PF01590">
    <property type="entry name" value="GAF"/>
    <property type="match status" value="1"/>
</dbReference>
<keyword evidence="3" id="KW-0862">Zinc</keyword>
<feature type="compositionally biased region" description="Basic and acidic residues" evidence="5">
    <location>
        <begin position="273"/>
        <end position="287"/>
    </location>
</feature>
<name>A0A8K1C9V3_PYTOL</name>
<feature type="compositionally biased region" description="Basic and acidic residues" evidence="5">
    <location>
        <begin position="571"/>
        <end position="580"/>
    </location>
</feature>
<evidence type="ECO:0000256" key="1">
    <source>
        <dbReference type="ARBA" id="ARBA00022723"/>
    </source>
</evidence>
<protein>
    <recommendedName>
        <fullName evidence="6">FYVE-type domain-containing protein</fullName>
    </recommendedName>
</protein>
<gene>
    <name evidence="7" type="ORF">Poli38472_004463</name>
</gene>
<feature type="region of interest" description="Disordered" evidence="5">
    <location>
        <begin position="560"/>
        <end position="580"/>
    </location>
</feature>
<dbReference type="InterPro" id="IPR017455">
    <property type="entry name" value="Znf_FYVE-rel"/>
</dbReference>
<dbReference type="Proteomes" id="UP000794436">
    <property type="component" value="Unassembled WGS sequence"/>
</dbReference>
<dbReference type="SMART" id="SM00064">
    <property type="entry name" value="FYVE"/>
    <property type="match status" value="1"/>
</dbReference>
<dbReference type="Pfam" id="PF01363">
    <property type="entry name" value="FYVE"/>
    <property type="match status" value="1"/>
</dbReference>
<evidence type="ECO:0000256" key="4">
    <source>
        <dbReference type="PROSITE-ProRule" id="PRU00091"/>
    </source>
</evidence>
<evidence type="ECO:0000256" key="2">
    <source>
        <dbReference type="ARBA" id="ARBA00022771"/>
    </source>
</evidence>
<feature type="compositionally biased region" description="Low complexity" evidence="5">
    <location>
        <begin position="560"/>
        <end position="569"/>
    </location>
</feature>
<keyword evidence="1" id="KW-0479">Metal-binding</keyword>
<dbReference type="PANTHER" id="PTHR43102:SF2">
    <property type="entry name" value="GAF DOMAIN-CONTAINING PROTEIN"/>
    <property type="match status" value="1"/>
</dbReference>
<dbReference type="Gene3D" id="3.30.450.40">
    <property type="match status" value="1"/>
</dbReference>
<dbReference type="PANTHER" id="PTHR43102">
    <property type="entry name" value="SLR1143 PROTEIN"/>
    <property type="match status" value="1"/>
</dbReference>
<evidence type="ECO:0000256" key="5">
    <source>
        <dbReference type="SAM" id="MobiDB-lite"/>
    </source>
</evidence>
<accession>A0A8K1C9V3</accession>